<evidence type="ECO:0000313" key="2">
    <source>
        <dbReference type="Proteomes" id="UP000283077"/>
    </source>
</evidence>
<gene>
    <name evidence="1" type="ORF">EOE67_02340</name>
</gene>
<dbReference type="InterPro" id="IPR010836">
    <property type="entry name" value="SapC"/>
</dbReference>
<dbReference type="OrthoDB" id="9806524at2"/>
<organism evidence="1 2">
    <name type="scientific">Rheinheimera riviphila</name>
    <dbReference type="NCBI Taxonomy" id="1834037"/>
    <lineage>
        <taxon>Bacteria</taxon>
        <taxon>Pseudomonadati</taxon>
        <taxon>Pseudomonadota</taxon>
        <taxon>Gammaproteobacteria</taxon>
        <taxon>Chromatiales</taxon>
        <taxon>Chromatiaceae</taxon>
        <taxon>Rheinheimera</taxon>
    </lineage>
</organism>
<dbReference type="AlphaFoldDB" id="A0A437R5N9"/>
<dbReference type="Pfam" id="PF07277">
    <property type="entry name" value="SapC"/>
    <property type="match status" value="1"/>
</dbReference>
<dbReference type="EMBL" id="SACS01000001">
    <property type="protein sequence ID" value="RVU42045.1"/>
    <property type="molecule type" value="Genomic_DNA"/>
</dbReference>
<keyword evidence="2" id="KW-1185">Reference proteome</keyword>
<reference evidence="1 2" key="1">
    <citation type="submission" date="2019-01" db="EMBL/GenBank/DDBJ databases">
        <authorList>
            <person name="Chen W.-M."/>
        </authorList>
    </citation>
    <scope>NUCLEOTIDE SEQUENCE [LARGE SCALE GENOMIC DNA]</scope>
    <source>
        <strain evidence="1 2">KYPC3</strain>
    </source>
</reference>
<sequence length="257" mass="28484">MMNSLIPLSVASHLDTAVTTDAALIYAASQHLLNVRLGEIGQVMADVPVFFSRHQQTGQWLLSGLYSFTPAQNLWLPQGQWLGSYQPVGMQTYPLLLGTDPAQLMLVADSRVLKKGAAAGAMPLFSENGQPTDYLRQQKAMLDKDLQQEYLTFQFVKAVNELGLIKELDLHLLHADGSSQLIKGLATVDEDKLQLVSAETLHQLQQQGYLLLLHAMLLSISRLNRLIQLHNVRLAGQHSDHPPLKNIKLEISRSVHG</sequence>
<dbReference type="Proteomes" id="UP000283077">
    <property type="component" value="Unassembled WGS sequence"/>
</dbReference>
<dbReference type="RefSeq" id="WP_127697421.1">
    <property type="nucleotide sequence ID" value="NZ_SACS01000001.1"/>
</dbReference>
<accession>A0A437R5N9</accession>
<protein>
    <recommendedName>
        <fullName evidence="3">SapC family protein</fullName>
    </recommendedName>
</protein>
<comment type="caution">
    <text evidence="1">The sequence shown here is derived from an EMBL/GenBank/DDBJ whole genome shotgun (WGS) entry which is preliminary data.</text>
</comment>
<name>A0A437R5N9_9GAMM</name>
<evidence type="ECO:0000313" key="1">
    <source>
        <dbReference type="EMBL" id="RVU42045.1"/>
    </source>
</evidence>
<proteinExistence type="predicted"/>
<evidence type="ECO:0008006" key="3">
    <source>
        <dbReference type="Google" id="ProtNLM"/>
    </source>
</evidence>